<evidence type="ECO:0000313" key="3">
    <source>
        <dbReference type="EMBL" id="CCJ47480.1"/>
    </source>
</evidence>
<organism evidence="3 4">
    <name type="scientific">Bordetella parapertussis (strain Bpp5)</name>
    <dbReference type="NCBI Taxonomy" id="1208660"/>
    <lineage>
        <taxon>Bacteria</taxon>
        <taxon>Pseudomonadati</taxon>
        <taxon>Pseudomonadota</taxon>
        <taxon>Betaproteobacteria</taxon>
        <taxon>Burkholderiales</taxon>
        <taxon>Alcaligenaceae</taxon>
        <taxon>Bordetella</taxon>
    </lineage>
</organism>
<evidence type="ECO:0000259" key="2">
    <source>
        <dbReference type="Pfam" id="PF02397"/>
    </source>
</evidence>
<name>K0MCT8_BORPB</name>
<dbReference type="HOGENOM" id="CLU_024920_1_2_4"/>
<evidence type="ECO:0000256" key="1">
    <source>
        <dbReference type="ARBA" id="ARBA00006464"/>
    </source>
</evidence>
<evidence type="ECO:0000313" key="4">
    <source>
        <dbReference type="Proteomes" id="UP000008035"/>
    </source>
</evidence>
<gene>
    <name evidence="3" type="primary">wlbG</name>
    <name evidence="3" type="ordered locus">BN117_0147</name>
</gene>
<reference evidence="3 4" key="1">
    <citation type="journal article" date="2012" name="BMC Genomics">
        <title>Comparative genomics of the classical Bordetella subspecies: the evolution and exchange of virulence-associated diversity amongst closely related pathogens.</title>
        <authorList>
            <person name="Park J."/>
            <person name="Zhang Y."/>
            <person name="Buboltz A.M."/>
            <person name="Zhang X."/>
            <person name="Schuster S.C."/>
            <person name="Ahuja U."/>
            <person name="Liu M."/>
            <person name="Miller J.F."/>
            <person name="Sebaihia M."/>
            <person name="Bentley S.D."/>
            <person name="Parkhill J."/>
            <person name="Harvill E.T."/>
        </authorList>
    </citation>
    <scope>NUCLEOTIDE SEQUENCE [LARGE SCALE GENOMIC DNA]</scope>
    <source>
        <strain evidence="3 4">Bpp5</strain>
    </source>
</reference>
<dbReference type="Pfam" id="PF02397">
    <property type="entry name" value="Bac_transf"/>
    <property type="match status" value="1"/>
</dbReference>
<dbReference type="AlphaFoldDB" id="K0MCT8"/>
<sequence length="197" mass="22185">MIKRLFDVVCSGLGLLALLPLLALIAIAIKLDSPGPVFFRQERVGKGGVPFRIHKLRSMSVRQDPRAGQITVGADPRITRVGKWIRKWKLDELVQLIDVFTGSMSLVGPRPEVPRYVVLYPDALRNLILSVRPGITDPASIRFRNENEILGQSSDPERTYREIILPEKLRIQAEYVQTRTFLGDLKIIAHTLLAVAR</sequence>
<keyword evidence="3" id="KW-0808">Transferase</keyword>
<dbReference type="KEGG" id="bpar:BN117_0147"/>
<feature type="domain" description="Bacterial sugar transferase" evidence="2">
    <location>
        <begin position="3"/>
        <end position="196"/>
    </location>
</feature>
<dbReference type="GO" id="GO:0016780">
    <property type="term" value="F:phosphotransferase activity, for other substituted phosphate groups"/>
    <property type="evidence" value="ECO:0007669"/>
    <property type="project" value="TreeGrafter"/>
</dbReference>
<protein>
    <submittedName>
        <fullName evidence="3">Probable sugar transferase</fullName>
    </submittedName>
</protein>
<dbReference type="RefSeq" id="WP_015038693.1">
    <property type="nucleotide sequence ID" value="NC_018828.1"/>
</dbReference>
<dbReference type="PANTHER" id="PTHR30576:SF20">
    <property type="entry name" value="QUINOVOSAMINEPHOSPHOTRANSFERAE-RELATED"/>
    <property type="match status" value="1"/>
</dbReference>
<accession>K0MCT8</accession>
<dbReference type="EMBL" id="HE965803">
    <property type="protein sequence ID" value="CCJ47480.1"/>
    <property type="molecule type" value="Genomic_DNA"/>
</dbReference>
<proteinExistence type="inferred from homology"/>
<dbReference type="InterPro" id="IPR003362">
    <property type="entry name" value="Bact_transf"/>
</dbReference>
<comment type="similarity">
    <text evidence="1">Belongs to the bacterial sugar transferase family.</text>
</comment>
<dbReference type="Proteomes" id="UP000008035">
    <property type="component" value="Chromosome"/>
</dbReference>
<dbReference type="PANTHER" id="PTHR30576">
    <property type="entry name" value="COLANIC BIOSYNTHESIS UDP-GLUCOSE LIPID CARRIER TRANSFERASE"/>
    <property type="match status" value="1"/>
</dbReference>